<feature type="region of interest" description="Disordered" evidence="1">
    <location>
        <begin position="108"/>
        <end position="144"/>
    </location>
</feature>
<feature type="compositionally biased region" description="Polar residues" evidence="1">
    <location>
        <begin position="120"/>
        <end position="142"/>
    </location>
</feature>
<sequence length="275" mass="29803">MTKRGTRPGLNGKSVEESRPTIGQVELGVHGTHAAVDVDSLHIGQRNVHPENTPQYLAEVMNAKIDEGWENAEGKQVKDQGGIRRGIDLGFWAGSGGYTAKLKGHQASEIGLGPPRQGRRQYSQTAKNGQSRIKNSRGSNEQRVAGMTGSMLDPETVQVAKDLEDRDHKGIRGRPKAYVPPLARGGSNSFETLPGDPRSVFNVGRLNGHGVVRVAGISVTGVAEVEHDTEIKPTSADATNMAFHARWPRYAVDIKLAPKYGSFFDQRKPVVGRIT</sequence>
<keyword evidence="3" id="KW-1185">Reference proteome</keyword>
<dbReference type="AlphaFoldDB" id="A0AAD7DT56"/>
<proteinExistence type="predicted"/>
<evidence type="ECO:0000313" key="3">
    <source>
        <dbReference type="Proteomes" id="UP001221757"/>
    </source>
</evidence>
<dbReference type="EMBL" id="JARKIE010000030">
    <property type="protein sequence ID" value="KAJ7697473.1"/>
    <property type="molecule type" value="Genomic_DNA"/>
</dbReference>
<dbReference type="Proteomes" id="UP001221757">
    <property type="component" value="Unassembled WGS sequence"/>
</dbReference>
<gene>
    <name evidence="2" type="ORF">B0H17DRAFT_1130440</name>
</gene>
<feature type="region of interest" description="Disordered" evidence="1">
    <location>
        <begin position="1"/>
        <end position="22"/>
    </location>
</feature>
<comment type="caution">
    <text evidence="2">The sequence shown here is derived from an EMBL/GenBank/DDBJ whole genome shotgun (WGS) entry which is preliminary data.</text>
</comment>
<evidence type="ECO:0000313" key="2">
    <source>
        <dbReference type="EMBL" id="KAJ7697473.1"/>
    </source>
</evidence>
<organism evidence="2 3">
    <name type="scientific">Mycena rosella</name>
    <name type="common">Pink bonnet</name>
    <name type="synonym">Agaricus rosellus</name>
    <dbReference type="NCBI Taxonomy" id="1033263"/>
    <lineage>
        <taxon>Eukaryota</taxon>
        <taxon>Fungi</taxon>
        <taxon>Dikarya</taxon>
        <taxon>Basidiomycota</taxon>
        <taxon>Agaricomycotina</taxon>
        <taxon>Agaricomycetes</taxon>
        <taxon>Agaricomycetidae</taxon>
        <taxon>Agaricales</taxon>
        <taxon>Marasmiineae</taxon>
        <taxon>Mycenaceae</taxon>
        <taxon>Mycena</taxon>
    </lineage>
</organism>
<name>A0AAD7DT56_MYCRO</name>
<protein>
    <submittedName>
        <fullName evidence="2">Uncharacterized protein</fullName>
    </submittedName>
</protein>
<evidence type="ECO:0000256" key="1">
    <source>
        <dbReference type="SAM" id="MobiDB-lite"/>
    </source>
</evidence>
<accession>A0AAD7DT56</accession>
<reference evidence="2" key="1">
    <citation type="submission" date="2023-03" db="EMBL/GenBank/DDBJ databases">
        <title>Massive genome expansion in bonnet fungi (Mycena s.s.) driven by repeated elements and novel gene families across ecological guilds.</title>
        <authorList>
            <consortium name="Lawrence Berkeley National Laboratory"/>
            <person name="Harder C.B."/>
            <person name="Miyauchi S."/>
            <person name="Viragh M."/>
            <person name="Kuo A."/>
            <person name="Thoen E."/>
            <person name="Andreopoulos B."/>
            <person name="Lu D."/>
            <person name="Skrede I."/>
            <person name="Drula E."/>
            <person name="Henrissat B."/>
            <person name="Morin E."/>
            <person name="Kohler A."/>
            <person name="Barry K."/>
            <person name="LaButti K."/>
            <person name="Morin E."/>
            <person name="Salamov A."/>
            <person name="Lipzen A."/>
            <person name="Mereny Z."/>
            <person name="Hegedus B."/>
            <person name="Baldrian P."/>
            <person name="Stursova M."/>
            <person name="Weitz H."/>
            <person name="Taylor A."/>
            <person name="Grigoriev I.V."/>
            <person name="Nagy L.G."/>
            <person name="Martin F."/>
            <person name="Kauserud H."/>
        </authorList>
    </citation>
    <scope>NUCLEOTIDE SEQUENCE</scope>
    <source>
        <strain evidence="2">CBHHK067</strain>
    </source>
</reference>